<protein>
    <submittedName>
        <fullName evidence="8">Polyprenyl synthetase family protein</fullName>
    </submittedName>
</protein>
<dbReference type="SUPFAM" id="SSF48576">
    <property type="entry name" value="Terpenoid synthases"/>
    <property type="match status" value="1"/>
</dbReference>
<proteinExistence type="inferred from homology"/>
<dbReference type="Proteomes" id="UP001501094">
    <property type="component" value="Unassembled WGS sequence"/>
</dbReference>
<evidence type="ECO:0000256" key="6">
    <source>
        <dbReference type="RuleBase" id="RU004466"/>
    </source>
</evidence>
<feature type="compositionally biased region" description="Pro residues" evidence="7">
    <location>
        <begin position="1"/>
        <end position="30"/>
    </location>
</feature>
<dbReference type="PANTHER" id="PTHR12001:SF85">
    <property type="entry name" value="SHORT CHAIN ISOPRENYL DIPHOSPHATE SYNTHASE"/>
    <property type="match status" value="1"/>
</dbReference>
<gene>
    <name evidence="8" type="ORF">GCM10009751_25490</name>
</gene>
<dbReference type="PROSITE" id="PS00723">
    <property type="entry name" value="POLYPRENYL_SYNTHASE_1"/>
    <property type="match status" value="1"/>
</dbReference>
<feature type="region of interest" description="Disordered" evidence="7">
    <location>
        <begin position="1"/>
        <end position="50"/>
    </location>
</feature>
<dbReference type="InterPro" id="IPR000092">
    <property type="entry name" value="Polyprenyl_synt"/>
</dbReference>
<dbReference type="InterPro" id="IPR008949">
    <property type="entry name" value="Isoprenoid_synthase_dom_sf"/>
</dbReference>
<evidence type="ECO:0000256" key="2">
    <source>
        <dbReference type="ARBA" id="ARBA00006706"/>
    </source>
</evidence>
<reference evidence="9" key="1">
    <citation type="journal article" date="2019" name="Int. J. Syst. Evol. Microbiol.">
        <title>The Global Catalogue of Microorganisms (GCM) 10K type strain sequencing project: providing services to taxonomists for standard genome sequencing and annotation.</title>
        <authorList>
            <consortium name="The Broad Institute Genomics Platform"/>
            <consortium name="The Broad Institute Genome Sequencing Center for Infectious Disease"/>
            <person name="Wu L."/>
            <person name="Ma J."/>
        </authorList>
    </citation>
    <scope>NUCLEOTIDE SEQUENCE [LARGE SCALE GENOMIC DNA]</scope>
    <source>
        <strain evidence="9">JCM 14326</strain>
    </source>
</reference>
<keyword evidence="5" id="KW-0460">Magnesium</keyword>
<dbReference type="SFLD" id="SFLDS00005">
    <property type="entry name" value="Isoprenoid_Synthase_Type_I"/>
    <property type="match status" value="1"/>
</dbReference>
<name>A0ABP4ZPJ6_9MICO</name>
<evidence type="ECO:0000313" key="9">
    <source>
        <dbReference type="Proteomes" id="UP001501094"/>
    </source>
</evidence>
<evidence type="ECO:0000256" key="4">
    <source>
        <dbReference type="ARBA" id="ARBA00022723"/>
    </source>
</evidence>
<keyword evidence="4" id="KW-0479">Metal-binding</keyword>
<evidence type="ECO:0000256" key="1">
    <source>
        <dbReference type="ARBA" id="ARBA00001946"/>
    </source>
</evidence>
<organism evidence="8 9">
    <name type="scientific">Myceligenerans crystallogenes</name>
    <dbReference type="NCBI Taxonomy" id="316335"/>
    <lineage>
        <taxon>Bacteria</taxon>
        <taxon>Bacillati</taxon>
        <taxon>Actinomycetota</taxon>
        <taxon>Actinomycetes</taxon>
        <taxon>Micrococcales</taxon>
        <taxon>Promicromonosporaceae</taxon>
        <taxon>Myceligenerans</taxon>
    </lineage>
</organism>
<dbReference type="Gene3D" id="1.10.600.10">
    <property type="entry name" value="Farnesyl Diphosphate Synthase"/>
    <property type="match status" value="1"/>
</dbReference>
<dbReference type="PROSITE" id="PS00444">
    <property type="entry name" value="POLYPRENYL_SYNTHASE_2"/>
    <property type="match status" value="1"/>
</dbReference>
<dbReference type="EMBL" id="BAAANL010000005">
    <property type="protein sequence ID" value="GAA1866229.1"/>
    <property type="molecule type" value="Genomic_DNA"/>
</dbReference>
<sequence>MALTPPTAPTTAPPVPAAAAPPAPVTPAPAGPATRALPAPAAPAPATPATPAQLVDAEDLRARVDAAVGAHLAVLASEVAAISAVADGAATALTDQAAVLLTGGKRLRAALCWWSFRAHGGAPSGPAADAAVRTGAALELFQAAALLHDDVMDNSDTRRGAPTAHRAFAARHAAAGWSGDAGRFGESGAILLGDLVLVAAQRELTAALEPVPAVAGAVRDTFDRMQSEVVTGQYLDVLVQAEPWGEDPAADEARARAVLRAKSAGYSVAAPLELGALLAGAGAGRAALVHAAGVPLGEAFQLRDDVLGVFGDPSVTGKPAGDDLREGKRTVLVARTMSELALSSDDAARTRLTACLGDPALSGDDVSRVRDVIEGSGALAAVEHLVDELYETALARLAAADLAEPARGMLHAIAAVLVDRES</sequence>
<dbReference type="PANTHER" id="PTHR12001">
    <property type="entry name" value="GERANYLGERANYL PYROPHOSPHATE SYNTHASE"/>
    <property type="match status" value="1"/>
</dbReference>
<keyword evidence="9" id="KW-1185">Reference proteome</keyword>
<comment type="similarity">
    <text evidence="2 6">Belongs to the FPP/GGPP synthase family.</text>
</comment>
<dbReference type="RefSeq" id="WP_344103404.1">
    <property type="nucleotide sequence ID" value="NZ_BAAANL010000005.1"/>
</dbReference>
<evidence type="ECO:0000256" key="7">
    <source>
        <dbReference type="SAM" id="MobiDB-lite"/>
    </source>
</evidence>
<dbReference type="CDD" id="cd00685">
    <property type="entry name" value="Trans_IPPS_HT"/>
    <property type="match status" value="1"/>
</dbReference>
<comment type="caution">
    <text evidence="8">The sequence shown here is derived from an EMBL/GenBank/DDBJ whole genome shotgun (WGS) entry which is preliminary data.</text>
</comment>
<accession>A0ABP4ZPJ6</accession>
<dbReference type="Pfam" id="PF00348">
    <property type="entry name" value="polyprenyl_synt"/>
    <property type="match status" value="1"/>
</dbReference>
<comment type="cofactor">
    <cofactor evidence="1">
        <name>Mg(2+)</name>
        <dbReference type="ChEBI" id="CHEBI:18420"/>
    </cofactor>
</comment>
<keyword evidence="3 6" id="KW-0808">Transferase</keyword>
<evidence type="ECO:0000313" key="8">
    <source>
        <dbReference type="EMBL" id="GAA1866229.1"/>
    </source>
</evidence>
<evidence type="ECO:0000256" key="3">
    <source>
        <dbReference type="ARBA" id="ARBA00022679"/>
    </source>
</evidence>
<dbReference type="InterPro" id="IPR033749">
    <property type="entry name" value="Polyprenyl_synt_CS"/>
</dbReference>
<evidence type="ECO:0000256" key="5">
    <source>
        <dbReference type="ARBA" id="ARBA00022842"/>
    </source>
</evidence>